<reference evidence="3 4" key="1">
    <citation type="submission" date="2020-07" db="EMBL/GenBank/DDBJ databases">
        <title>Sequencing the genomes of 1000 actinobacteria strains.</title>
        <authorList>
            <person name="Klenk H.-P."/>
        </authorList>
    </citation>
    <scope>NUCLEOTIDE SEQUENCE [LARGE SCALE GENOMIC DNA]</scope>
    <source>
        <strain evidence="3 4">DSM 45772</strain>
    </source>
</reference>
<comment type="caution">
    <text evidence="3">The sequence shown here is derived from an EMBL/GenBank/DDBJ whole genome shotgun (WGS) entry which is preliminary data.</text>
</comment>
<keyword evidence="4" id="KW-1185">Reference proteome</keyword>
<accession>A0A7Y9DYY3</accession>
<dbReference type="PANTHER" id="PTHR14969:SF13">
    <property type="entry name" value="AT30094P"/>
    <property type="match status" value="1"/>
</dbReference>
<dbReference type="AlphaFoldDB" id="A0A7Y9DYY3"/>
<protein>
    <submittedName>
        <fullName evidence="3">Undecaprenyl-diphosphatase</fullName>
        <ecNumber evidence="3">3.6.1.27</ecNumber>
    </submittedName>
</protein>
<proteinExistence type="predicted"/>
<dbReference type="RefSeq" id="WP_179795448.1">
    <property type="nucleotide sequence ID" value="NZ_BAABHP010000024.1"/>
</dbReference>
<feature type="transmembrane region" description="Helical" evidence="1">
    <location>
        <begin position="29"/>
        <end position="52"/>
    </location>
</feature>
<evidence type="ECO:0000256" key="1">
    <source>
        <dbReference type="SAM" id="Phobius"/>
    </source>
</evidence>
<evidence type="ECO:0000313" key="3">
    <source>
        <dbReference type="EMBL" id="NYD37936.1"/>
    </source>
</evidence>
<feature type="domain" description="Phosphatidic acid phosphatase type 2/haloperoxidase" evidence="2">
    <location>
        <begin position="112"/>
        <end position="229"/>
    </location>
</feature>
<dbReference type="GO" id="GO:0050380">
    <property type="term" value="F:undecaprenyl-diphosphatase activity"/>
    <property type="evidence" value="ECO:0007669"/>
    <property type="project" value="UniProtKB-EC"/>
</dbReference>
<feature type="transmembrane region" description="Helical" evidence="1">
    <location>
        <begin position="111"/>
        <end position="128"/>
    </location>
</feature>
<dbReference type="PANTHER" id="PTHR14969">
    <property type="entry name" value="SPHINGOSINE-1-PHOSPHATE PHOSPHOHYDROLASE"/>
    <property type="match status" value="1"/>
</dbReference>
<organism evidence="3 4">
    <name type="scientific">Actinomycetospora corticicola</name>
    <dbReference type="NCBI Taxonomy" id="663602"/>
    <lineage>
        <taxon>Bacteria</taxon>
        <taxon>Bacillati</taxon>
        <taxon>Actinomycetota</taxon>
        <taxon>Actinomycetes</taxon>
        <taxon>Pseudonocardiales</taxon>
        <taxon>Pseudonocardiaceae</taxon>
        <taxon>Actinomycetospora</taxon>
    </lineage>
</organism>
<dbReference type="InterPro" id="IPR000326">
    <property type="entry name" value="PAP2/HPO"/>
</dbReference>
<dbReference type="EMBL" id="JACCBN010000001">
    <property type="protein sequence ID" value="NYD37936.1"/>
    <property type="molecule type" value="Genomic_DNA"/>
</dbReference>
<feature type="transmembrane region" description="Helical" evidence="1">
    <location>
        <begin position="6"/>
        <end position="22"/>
    </location>
</feature>
<feature type="transmembrane region" description="Helical" evidence="1">
    <location>
        <begin position="214"/>
        <end position="235"/>
    </location>
</feature>
<keyword evidence="3" id="KW-0378">Hydrolase</keyword>
<evidence type="ECO:0000313" key="4">
    <source>
        <dbReference type="Proteomes" id="UP000535890"/>
    </source>
</evidence>
<dbReference type="EC" id="3.6.1.27" evidence="3"/>
<sequence>MTTAVGLAVAAVVLLVGAVLARRRTPRPVPACLVVAGVLVAGAATVFALVAADETLADTDAPVLAWMVAERTAGRTDLAETASLVGGTFFTGGLAVLAALVLALRGRRPRAAVWVGAVVVGSLTIRLLKTAVERARPPLDTRLAVETSASLPSGHALMSALGVGLTVVAVLLLLRDAGRSGPVVRVAIVLVGAVVVLVIGASRVYLGVHWTTDVAAGWMLGGALLALAVALAAVLESRPVEIHPLKGSVDAPVA</sequence>
<name>A0A7Y9DYY3_9PSEU</name>
<feature type="transmembrane region" description="Helical" evidence="1">
    <location>
        <begin position="84"/>
        <end position="104"/>
    </location>
</feature>
<dbReference type="SUPFAM" id="SSF48317">
    <property type="entry name" value="Acid phosphatase/Vanadium-dependent haloperoxidase"/>
    <property type="match status" value="1"/>
</dbReference>
<keyword evidence="1" id="KW-0812">Transmembrane</keyword>
<keyword evidence="1" id="KW-1133">Transmembrane helix</keyword>
<feature type="transmembrane region" description="Helical" evidence="1">
    <location>
        <begin position="156"/>
        <end position="174"/>
    </location>
</feature>
<dbReference type="Gene3D" id="1.20.144.10">
    <property type="entry name" value="Phosphatidic acid phosphatase type 2/haloperoxidase"/>
    <property type="match status" value="1"/>
</dbReference>
<dbReference type="SMART" id="SM00014">
    <property type="entry name" value="acidPPc"/>
    <property type="match status" value="1"/>
</dbReference>
<evidence type="ECO:0000259" key="2">
    <source>
        <dbReference type="SMART" id="SM00014"/>
    </source>
</evidence>
<dbReference type="Proteomes" id="UP000535890">
    <property type="component" value="Unassembled WGS sequence"/>
</dbReference>
<gene>
    <name evidence="3" type="ORF">BJ983_004038</name>
</gene>
<dbReference type="Pfam" id="PF01569">
    <property type="entry name" value="PAP2"/>
    <property type="match status" value="1"/>
</dbReference>
<feature type="transmembrane region" description="Helical" evidence="1">
    <location>
        <begin position="186"/>
        <end position="208"/>
    </location>
</feature>
<keyword evidence="1" id="KW-0472">Membrane</keyword>
<dbReference type="InterPro" id="IPR036938">
    <property type="entry name" value="PAP2/HPO_sf"/>
</dbReference>